<keyword evidence="1" id="KW-0812">Transmembrane</keyword>
<evidence type="ECO:0000313" key="3">
    <source>
        <dbReference type="WBParaSite" id="jg20529"/>
    </source>
</evidence>
<dbReference type="AlphaFoldDB" id="A0A915DKL7"/>
<keyword evidence="2" id="KW-1185">Reference proteome</keyword>
<evidence type="ECO:0000256" key="1">
    <source>
        <dbReference type="SAM" id="Phobius"/>
    </source>
</evidence>
<feature type="transmembrane region" description="Helical" evidence="1">
    <location>
        <begin position="42"/>
        <end position="60"/>
    </location>
</feature>
<organism evidence="2 3">
    <name type="scientific">Ditylenchus dipsaci</name>
    <dbReference type="NCBI Taxonomy" id="166011"/>
    <lineage>
        <taxon>Eukaryota</taxon>
        <taxon>Metazoa</taxon>
        <taxon>Ecdysozoa</taxon>
        <taxon>Nematoda</taxon>
        <taxon>Chromadorea</taxon>
        <taxon>Rhabditida</taxon>
        <taxon>Tylenchina</taxon>
        <taxon>Tylenchomorpha</taxon>
        <taxon>Sphaerularioidea</taxon>
        <taxon>Anguinidae</taxon>
        <taxon>Anguininae</taxon>
        <taxon>Ditylenchus</taxon>
    </lineage>
</organism>
<sequence length="70" mass="8083">MIGEDKEFVSTIIYSTDIKNVNNFTEMPRAEEMCLAVELCDSLVITAPVSTFAFWIGYLMKQNSKNLRWE</sequence>
<keyword evidence="1" id="KW-1133">Transmembrane helix</keyword>
<evidence type="ECO:0000313" key="2">
    <source>
        <dbReference type="Proteomes" id="UP000887574"/>
    </source>
</evidence>
<protein>
    <submittedName>
        <fullName evidence="3">Uncharacterized protein</fullName>
    </submittedName>
</protein>
<reference evidence="3" key="1">
    <citation type="submission" date="2022-11" db="UniProtKB">
        <authorList>
            <consortium name="WormBaseParasite"/>
        </authorList>
    </citation>
    <scope>IDENTIFICATION</scope>
</reference>
<keyword evidence="1" id="KW-0472">Membrane</keyword>
<dbReference type="WBParaSite" id="jg20529">
    <property type="protein sequence ID" value="jg20529"/>
    <property type="gene ID" value="jg20529"/>
</dbReference>
<name>A0A915DKL7_9BILA</name>
<accession>A0A915DKL7</accession>
<proteinExistence type="predicted"/>
<dbReference type="Proteomes" id="UP000887574">
    <property type="component" value="Unplaced"/>
</dbReference>